<keyword evidence="2" id="KW-1185">Reference proteome</keyword>
<dbReference type="Proteomes" id="UP000005561">
    <property type="component" value="Unassembled WGS sequence"/>
</dbReference>
<proteinExistence type="predicted"/>
<name>C6LLT8_9FIRM</name>
<sequence length="52" mass="6015">MVFFHDIVLLRDLGRPAKEPVGFSAFRTLCYLRRQEARCRACRCGFDLLPGL</sequence>
<dbReference type="AlphaFoldDB" id="C6LLT8"/>
<comment type="caution">
    <text evidence="1">The sequence shown here is derived from an EMBL/GenBank/DDBJ whole genome shotgun (WGS) entry which is preliminary data.</text>
</comment>
<evidence type="ECO:0000313" key="2">
    <source>
        <dbReference type="Proteomes" id="UP000005561"/>
    </source>
</evidence>
<accession>C6LLT8</accession>
<organism evidence="1 2">
    <name type="scientific">Marvinbryantia formatexigens DSM 14469</name>
    <dbReference type="NCBI Taxonomy" id="478749"/>
    <lineage>
        <taxon>Bacteria</taxon>
        <taxon>Bacillati</taxon>
        <taxon>Bacillota</taxon>
        <taxon>Clostridia</taxon>
        <taxon>Lachnospirales</taxon>
        <taxon>Lachnospiraceae</taxon>
        <taxon>Marvinbryantia</taxon>
    </lineage>
</organism>
<dbReference type="EMBL" id="ACCL02000033">
    <property type="protein sequence ID" value="EET58406.1"/>
    <property type="molecule type" value="Genomic_DNA"/>
</dbReference>
<protein>
    <submittedName>
        <fullName evidence="1">Uncharacterized protein</fullName>
    </submittedName>
</protein>
<gene>
    <name evidence="1" type="ORF">BRYFOR_09635</name>
</gene>
<reference evidence="1" key="1">
    <citation type="submission" date="2009-07" db="EMBL/GenBank/DDBJ databases">
        <authorList>
            <person name="Weinstock G."/>
            <person name="Sodergren E."/>
            <person name="Clifton S."/>
            <person name="Fulton L."/>
            <person name="Fulton B."/>
            <person name="Courtney L."/>
            <person name="Fronick C."/>
            <person name="Harrison M."/>
            <person name="Strong C."/>
            <person name="Farmer C."/>
            <person name="Delahaunty K."/>
            <person name="Markovic C."/>
            <person name="Hall O."/>
            <person name="Minx P."/>
            <person name="Tomlinson C."/>
            <person name="Mitreva M."/>
            <person name="Nelson J."/>
            <person name="Hou S."/>
            <person name="Wollam A."/>
            <person name="Pepin K.H."/>
            <person name="Johnson M."/>
            <person name="Bhonagiri V."/>
            <person name="Nash W.E."/>
            <person name="Warren W."/>
            <person name="Chinwalla A."/>
            <person name="Mardis E.R."/>
            <person name="Wilson R.K."/>
        </authorList>
    </citation>
    <scope>NUCLEOTIDE SEQUENCE [LARGE SCALE GENOMIC DNA]</scope>
    <source>
        <strain evidence="1">DSM 14469</strain>
    </source>
</reference>
<evidence type="ECO:0000313" key="1">
    <source>
        <dbReference type="EMBL" id="EET58406.1"/>
    </source>
</evidence>